<gene>
    <name evidence="2" type="ORF">PBV87_01505</name>
</gene>
<protein>
    <recommendedName>
        <fullName evidence="1">Transcription regulator TrmB N-terminal domain-containing protein</fullName>
    </recommendedName>
</protein>
<dbReference type="InterPro" id="IPR002831">
    <property type="entry name" value="Tscrpt_reg_TrmB_N"/>
</dbReference>
<dbReference type="PANTHER" id="PTHR34293:SF1">
    <property type="entry name" value="HTH-TYPE TRANSCRIPTIONAL REGULATOR TRMBL2"/>
    <property type="match status" value="1"/>
</dbReference>
<organism evidence="2 3">
    <name type="scientific">Holtiella tumoricola</name>
    <dbReference type="NCBI Taxonomy" id="3018743"/>
    <lineage>
        <taxon>Bacteria</taxon>
        <taxon>Bacillati</taxon>
        <taxon>Bacillota</taxon>
        <taxon>Clostridia</taxon>
        <taxon>Lachnospirales</taxon>
        <taxon>Cellulosilyticaceae</taxon>
        <taxon>Holtiella</taxon>
    </lineage>
</organism>
<evidence type="ECO:0000313" key="3">
    <source>
        <dbReference type="Proteomes" id="UP001169242"/>
    </source>
</evidence>
<name>A0AA42DJL4_9FIRM</name>
<dbReference type="AlphaFoldDB" id="A0AA42DJL4"/>
<dbReference type="Proteomes" id="UP001169242">
    <property type="component" value="Unassembled WGS sequence"/>
</dbReference>
<sequence length="228" mass="25726">MHFEEALTKLGLTPIEATIYTTLCKHGALTGYEVAKLCGISRSNVYAALYSLQDKGKCYLLDEEPNKYIAISKEDLLLLAKKDFKAIYETIDTFYPENLLVSDPYITIKGYQNVIDKITNTIKSCKSHLYILTTADILEQFRDVLSEISTSKRVTIICNSHLILGEALVYVKVKPPLGFHMIVDTHCVITGDLANTSSQCLYTTNQSLVRLMRESLITELEMIRLTNQ</sequence>
<dbReference type="PANTHER" id="PTHR34293">
    <property type="entry name" value="HTH-TYPE TRANSCRIPTIONAL REGULATOR TRMBL2"/>
    <property type="match status" value="1"/>
</dbReference>
<dbReference type="EMBL" id="JAQIFT010000010">
    <property type="protein sequence ID" value="MDA3730192.1"/>
    <property type="molecule type" value="Genomic_DNA"/>
</dbReference>
<dbReference type="InterPro" id="IPR051797">
    <property type="entry name" value="TrmB-like"/>
</dbReference>
<comment type="caution">
    <text evidence="2">The sequence shown here is derived from an EMBL/GenBank/DDBJ whole genome shotgun (WGS) entry which is preliminary data.</text>
</comment>
<evidence type="ECO:0000313" key="2">
    <source>
        <dbReference type="EMBL" id="MDA3730192.1"/>
    </source>
</evidence>
<accession>A0AA42DJL4</accession>
<keyword evidence="3" id="KW-1185">Reference proteome</keyword>
<dbReference type="InterPro" id="IPR036390">
    <property type="entry name" value="WH_DNA-bd_sf"/>
</dbReference>
<proteinExistence type="predicted"/>
<reference evidence="2" key="1">
    <citation type="journal article" date="2023" name="Int. J. Syst. Evol. Microbiol.">
        <title>&lt;i&gt;Holtiella tumoricola&lt;/i&gt; gen. nov. sp. nov., isolated from a human clinical sample.</title>
        <authorList>
            <person name="Allen-Vercoe E."/>
            <person name="Daigneault M.C."/>
            <person name="Vancuren S.J."/>
            <person name="Cochrane K."/>
            <person name="O'Neal L.L."/>
            <person name="Sankaranarayanan K."/>
            <person name="Lawson P.A."/>
        </authorList>
    </citation>
    <scope>NUCLEOTIDE SEQUENCE</scope>
    <source>
        <strain evidence="2">CC70A</strain>
    </source>
</reference>
<dbReference type="InterPro" id="IPR036388">
    <property type="entry name" value="WH-like_DNA-bd_sf"/>
</dbReference>
<feature type="domain" description="Transcription regulator TrmB N-terminal" evidence="1">
    <location>
        <begin position="7"/>
        <end position="73"/>
    </location>
</feature>
<dbReference type="SUPFAM" id="SSF46785">
    <property type="entry name" value="Winged helix' DNA-binding domain"/>
    <property type="match status" value="1"/>
</dbReference>
<dbReference type="RefSeq" id="WP_053984718.1">
    <property type="nucleotide sequence ID" value="NZ_JAQIFT010000010.1"/>
</dbReference>
<dbReference type="Gene3D" id="1.10.10.10">
    <property type="entry name" value="Winged helix-like DNA-binding domain superfamily/Winged helix DNA-binding domain"/>
    <property type="match status" value="1"/>
</dbReference>
<dbReference type="Pfam" id="PF01978">
    <property type="entry name" value="TrmB"/>
    <property type="match status" value="1"/>
</dbReference>
<evidence type="ECO:0000259" key="1">
    <source>
        <dbReference type="Pfam" id="PF01978"/>
    </source>
</evidence>
<dbReference type="CDD" id="cd09124">
    <property type="entry name" value="PLDc_like_TrmB_middle"/>
    <property type="match status" value="1"/>
</dbReference>